<dbReference type="EMBL" id="JHEG02000068">
    <property type="protein sequence ID" value="KIE06337.1"/>
    <property type="molecule type" value="Genomic_DNA"/>
</dbReference>
<evidence type="ECO:0000313" key="2">
    <source>
        <dbReference type="EMBL" id="KIE06337.1"/>
    </source>
</evidence>
<organism evidence="2">
    <name type="scientific">Tolypothrix bouteillei VB521301</name>
    <dbReference type="NCBI Taxonomy" id="1479485"/>
    <lineage>
        <taxon>Bacteria</taxon>
        <taxon>Bacillati</taxon>
        <taxon>Cyanobacteriota</taxon>
        <taxon>Cyanophyceae</taxon>
        <taxon>Nostocales</taxon>
        <taxon>Tolypothrichaceae</taxon>
        <taxon>Tolypothrix</taxon>
    </lineage>
</organism>
<dbReference type="STRING" id="1479485.DA73_0245425"/>
<evidence type="ECO:0008006" key="3">
    <source>
        <dbReference type="Google" id="ProtNLM"/>
    </source>
</evidence>
<accession>A0A0C1MVP4</accession>
<name>A0A0C1MVP4_9CYAN</name>
<dbReference type="AlphaFoldDB" id="A0A0C1MVP4"/>
<sequence length="79" mass="8855">MLTTIFEEMERERKSRSFKIDEVVLQALALAAKKKNTSVNRLVENVLMDYCKSVGTLDNDTEPLGETRGVPPSPKETQG</sequence>
<protein>
    <recommendedName>
        <fullName evidence="3">CopG-like ribbon-helix-helix domain-containing protein</fullName>
    </recommendedName>
</protein>
<gene>
    <name evidence="2" type="ORF">DA73_0245425</name>
</gene>
<dbReference type="OrthoDB" id="517508at2"/>
<feature type="region of interest" description="Disordered" evidence="1">
    <location>
        <begin position="56"/>
        <end position="79"/>
    </location>
</feature>
<evidence type="ECO:0000256" key="1">
    <source>
        <dbReference type="SAM" id="MobiDB-lite"/>
    </source>
</evidence>
<proteinExistence type="predicted"/>
<comment type="caution">
    <text evidence="2">The sequence shown here is derived from an EMBL/GenBank/DDBJ whole genome shotgun (WGS) entry which is preliminary data.</text>
</comment>
<reference evidence="2" key="1">
    <citation type="journal article" date="2015" name="Genome Announc.">
        <title>Draft Genome Sequence of Tolypothrix boutellei Strain VB521301.</title>
        <authorList>
            <person name="Chandrababunaidu M.M."/>
            <person name="Singh D."/>
            <person name="Sen D."/>
            <person name="Bhan S."/>
            <person name="Das S."/>
            <person name="Gupta A."/>
            <person name="Adhikary S.P."/>
            <person name="Tripathy S."/>
        </authorList>
    </citation>
    <scope>NUCLEOTIDE SEQUENCE</scope>
    <source>
        <strain evidence="2">VB521301</strain>
    </source>
</reference>